<name>A0ABD5MBZ5_9EURY</name>
<dbReference type="RefSeq" id="WP_372389068.1">
    <property type="nucleotide sequence ID" value="NZ_JBGNYA010000001.1"/>
</dbReference>
<organism evidence="3 4">
    <name type="scientific">Halobellus rubicundus</name>
    <dbReference type="NCBI Taxonomy" id="2996466"/>
    <lineage>
        <taxon>Archaea</taxon>
        <taxon>Methanobacteriati</taxon>
        <taxon>Methanobacteriota</taxon>
        <taxon>Stenosarchaea group</taxon>
        <taxon>Halobacteria</taxon>
        <taxon>Halobacteriales</taxon>
        <taxon>Haloferacaceae</taxon>
        <taxon>Halobellus</taxon>
    </lineage>
</organism>
<evidence type="ECO:0000313" key="3">
    <source>
        <dbReference type="EMBL" id="MFA1611061.1"/>
    </source>
</evidence>
<evidence type="ECO:0000259" key="2">
    <source>
        <dbReference type="Pfam" id="PF14285"/>
    </source>
</evidence>
<evidence type="ECO:0000256" key="1">
    <source>
        <dbReference type="SAM" id="MobiDB-lite"/>
    </source>
</evidence>
<dbReference type="Pfam" id="PF14285">
    <property type="entry name" value="DUF4367"/>
    <property type="match status" value="1"/>
</dbReference>
<feature type="domain" description="DUF4367" evidence="2">
    <location>
        <begin position="310"/>
        <end position="404"/>
    </location>
</feature>
<dbReference type="PANTHER" id="PTHR37507:SF2">
    <property type="entry name" value="SPORULATION PROTEIN YDCC"/>
    <property type="match status" value="1"/>
</dbReference>
<gene>
    <name evidence="3" type="ORF">OS889_08600</name>
</gene>
<keyword evidence="4" id="KW-1185">Reference proteome</keyword>
<dbReference type="AlphaFoldDB" id="A0ABD5MBZ5"/>
<reference evidence="3 4" key="1">
    <citation type="submission" date="2024-08" db="EMBL/GenBank/DDBJ databases">
        <title>Halobellus sp. MBLA0158 whole genome sequence.</title>
        <authorList>
            <person name="Hwang C.Y."/>
            <person name="Cho E.-S."/>
            <person name="Seo M.-J."/>
        </authorList>
    </citation>
    <scope>NUCLEOTIDE SEQUENCE [LARGE SCALE GENOMIC DNA]</scope>
    <source>
        <strain evidence="3 4">MBLA0158</strain>
    </source>
</reference>
<feature type="region of interest" description="Disordered" evidence="1">
    <location>
        <begin position="153"/>
        <end position="189"/>
    </location>
</feature>
<dbReference type="InterPro" id="IPR052944">
    <property type="entry name" value="Sporulation_related"/>
</dbReference>
<protein>
    <submittedName>
        <fullName evidence="3">DUF4367 domain-containing protein</fullName>
    </submittedName>
</protein>
<sequence>MGGCDDSRTRIRSRLLPILVVTALIAASGCSAYVAPSNASADLPTRTEAADRFASLQTLDATVTTVQTRNNETVTTVVRKRHRLDPWAYRDRVLSVNQTEGARAPLVAEGGVVVVNASTLAFYDPASNRLHRATIRGSDGSEEPPYPRLVGAARSGRSVARPTVTPGVSSLPRVPVDAGTDSEENGSTSYREGNVTVAYAGTERVDGRQTYRLEVTPTSTAMSLRSQTLWLDAEYLYPIKRHTEFTAHGDRYEYTITYRNVTFNPTLEPDIFRLGPDEVPESARRVQSESYESAAAMAEAITFPVPEPTVPEGFEFESASYRSTDPEFATLRYERPNAEADITVSVFGTVSNDTSGTPVQIGPHEARRVRSNGTTAIEWVADGYTYRVSGGVDADTLVRVARSVAETA</sequence>
<dbReference type="InterPro" id="IPR025377">
    <property type="entry name" value="DUF4367"/>
</dbReference>
<proteinExistence type="predicted"/>
<dbReference type="SUPFAM" id="SSF89392">
    <property type="entry name" value="Prokaryotic lipoproteins and lipoprotein localization factors"/>
    <property type="match status" value="1"/>
</dbReference>
<dbReference type="EMBL" id="JBGNYA010000001">
    <property type="protein sequence ID" value="MFA1611061.1"/>
    <property type="molecule type" value="Genomic_DNA"/>
</dbReference>
<evidence type="ECO:0000313" key="4">
    <source>
        <dbReference type="Proteomes" id="UP001570511"/>
    </source>
</evidence>
<comment type="caution">
    <text evidence="3">The sequence shown here is derived from an EMBL/GenBank/DDBJ whole genome shotgun (WGS) entry which is preliminary data.</text>
</comment>
<dbReference type="PANTHER" id="PTHR37507">
    <property type="entry name" value="SPORULATION PROTEIN YDCC"/>
    <property type="match status" value="1"/>
</dbReference>
<dbReference type="Proteomes" id="UP001570511">
    <property type="component" value="Unassembled WGS sequence"/>
</dbReference>
<dbReference type="Gene3D" id="2.50.20.10">
    <property type="entry name" value="Lipoprotein localisation LolA/LolB/LppX"/>
    <property type="match status" value="1"/>
</dbReference>
<accession>A0ABD5MBZ5</accession>
<dbReference type="InterPro" id="IPR029046">
    <property type="entry name" value="LolA/LolB/LppX"/>
</dbReference>